<organism evidence="1">
    <name type="scientific">Salmonella enterica subsp. enterica serovar Karamoja</name>
    <dbReference type="NCBI Taxonomy" id="2500153"/>
    <lineage>
        <taxon>Bacteria</taxon>
        <taxon>Pseudomonadati</taxon>
        <taxon>Pseudomonadota</taxon>
        <taxon>Gammaproteobacteria</taxon>
        <taxon>Enterobacterales</taxon>
        <taxon>Enterobacteriaceae</taxon>
        <taxon>Salmonella</taxon>
    </lineage>
</organism>
<dbReference type="AlphaFoldDB" id="A0A3T0CIJ3"/>
<keyword evidence="1" id="KW-0614">Plasmid</keyword>
<evidence type="ECO:0000313" key="1">
    <source>
        <dbReference type="EMBL" id="AZT44444.1"/>
    </source>
</evidence>
<reference evidence="1" key="1">
    <citation type="submission" date="2018-12" db="EMBL/GenBank/DDBJ databases">
        <title>Complete genome sequences of twenty non-typhoidal Salmonella isolates from Rwanda.</title>
        <authorList>
            <person name="Byukusenge M."/>
            <person name="Li L."/>
            <person name="Subhashinie K."/>
            <person name="Nzayirambaho M."/>
            <person name="Kuchipudi S.V."/>
            <person name="Jayarao B.M."/>
        </authorList>
    </citation>
    <scope>NUCLEOTIDE SEQUENCE</scope>
    <source>
        <strain evidence="1">RSE40</strain>
        <plasmid evidence="1">pRSE40</plasmid>
    </source>
</reference>
<accession>A0A3T0CIJ3</accession>
<sequence length="420" mass="45481">MTAGQKVRQPSPLQRSLLIVLAALDARRPGTPVPTRLMERLLAEGGYGPVYGTNLRASCRRMEAAGWLRTLRAPNLQLAVELTDSGRAIAVPLLVAERERVQAEQRATQVVVLPLTGRAAPAPDGPVDRLLPLDGVWHLACRADYVIRLDGTTGLQLWNAAGKVTRLGGDAVQVAAWLQACHDAGIAIRMQINDSHTPEEGEAAVPAPADPTDAWFYQLAAALHELGISGLTDEIRQAVVMPGEAHRSLPAPARLLQVLRDSEESFPLTADTYEDDTGEALEAVLTRAGFTIGEAFTLRTLRIRWPLMGEDEFARRELNSMLDGLAVRKLFCDREKLTAMIFSPDRPDGEPWTARLQWLLTSGLAGGFHFRSTASRKTDRALVWLAGYVGEVAAGQLATVVEWDAAPPGDCAGPGTADEQ</sequence>
<geneLocation type="plasmid" evidence="1">
    <name>pRSE40</name>
</geneLocation>
<dbReference type="RefSeq" id="WP_168445688.1">
    <property type="nucleotide sequence ID" value="NZ_CP034699.1"/>
</dbReference>
<gene>
    <name evidence="1" type="ORF">EL007_24645</name>
</gene>
<proteinExistence type="predicted"/>
<protein>
    <submittedName>
        <fullName evidence="1">Uncharacterized protein</fullName>
    </submittedName>
</protein>
<name>A0A3T0CIJ3_SALET</name>
<dbReference type="EMBL" id="CP034699">
    <property type="protein sequence ID" value="AZT44444.1"/>
    <property type="molecule type" value="Genomic_DNA"/>
</dbReference>